<protein>
    <recommendedName>
        <fullName evidence="3">DUF1688 domain-containing protein</fullName>
    </recommendedName>
</protein>
<organism evidence="1 2">
    <name type="scientific">Phycomyces blakesleeanus (strain ATCC 8743b / DSM 1359 / FGSC 10004 / NBRC 33097 / NRRL 1555)</name>
    <dbReference type="NCBI Taxonomy" id="763407"/>
    <lineage>
        <taxon>Eukaryota</taxon>
        <taxon>Fungi</taxon>
        <taxon>Fungi incertae sedis</taxon>
        <taxon>Mucoromycota</taxon>
        <taxon>Mucoromycotina</taxon>
        <taxon>Mucoromycetes</taxon>
        <taxon>Mucorales</taxon>
        <taxon>Phycomycetaceae</taxon>
        <taxon>Phycomyces</taxon>
    </lineage>
</organism>
<name>A0A162NDB1_PHYB8</name>
<dbReference type="InterPro" id="IPR012469">
    <property type="entry name" value="DUF1688"/>
</dbReference>
<dbReference type="OrthoDB" id="2153176at2759"/>
<reference evidence="2" key="1">
    <citation type="submission" date="2015-06" db="EMBL/GenBank/DDBJ databases">
        <title>Expansion of signal transduction pathways in fungi by whole-genome duplication.</title>
        <authorList>
            <consortium name="DOE Joint Genome Institute"/>
            <person name="Corrochano L.M."/>
            <person name="Kuo A."/>
            <person name="Marcet-Houben M."/>
            <person name="Polaino S."/>
            <person name="Salamov A."/>
            <person name="Villalobos J.M."/>
            <person name="Alvarez M.I."/>
            <person name="Avalos J."/>
            <person name="Benito E.P."/>
            <person name="Benoit I."/>
            <person name="Burger G."/>
            <person name="Camino L.P."/>
            <person name="Canovas D."/>
            <person name="Cerda-Olmedo E."/>
            <person name="Cheng J.-F."/>
            <person name="Dominguez A."/>
            <person name="Elias M."/>
            <person name="Eslava A.P."/>
            <person name="Glaser F."/>
            <person name="Grimwood J."/>
            <person name="Gutierrez G."/>
            <person name="Heitman J."/>
            <person name="Henrissat B."/>
            <person name="Iturriaga E.A."/>
            <person name="Lang B.F."/>
            <person name="Lavin J.L."/>
            <person name="Lee S."/>
            <person name="Li W."/>
            <person name="Lindquist E."/>
            <person name="Lopez-Garcia S."/>
            <person name="Luque E.M."/>
            <person name="Marcos A.T."/>
            <person name="Martin J."/>
            <person name="McCluskey K."/>
            <person name="Medina H.R."/>
            <person name="Miralles-Duran A."/>
            <person name="Miyazaki A."/>
            <person name="Munoz-Torres E."/>
            <person name="Oguiza J.A."/>
            <person name="Ohm R."/>
            <person name="Olmedo M."/>
            <person name="Orejas M."/>
            <person name="Ortiz-Castellanos L."/>
            <person name="Pisabarro A.G."/>
            <person name="Rodriguez-Romero J."/>
            <person name="Ruiz-Herrera J."/>
            <person name="Ruiz-Vazquez R."/>
            <person name="Sanz C."/>
            <person name="Schackwitz W."/>
            <person name="Schmutz J."/>
            <person name="Shahriari M."/>
            <person name="Shelest E."/>
            <person name="Silva-Franco F."/>
            <person name="Soanes D."/>
            <person name="Syed K."/>
            <person name="Tagua V.G."/>
            <person name="Talbot N.J."/>
            <person name="Thon M."/>
            <person name="De vries R.P."/>
            <person name="Wiebenga A."/>
            <person name="Yadav J.S."/>
            <person name="Braun E.L."/>
            <person name="Baker S."/>
            <person name="Garre V."/>
            <person name="Horwitz B."/>
            <person name="Torres-Martinez S."/>
            <person name="Idnurm A."/>
            <person name="Herrera-Estrella A."/>
            <person name="Gabaldon T."/>
            <person name="Grigoriev I.V."/>
        </authorList>
    </citation>
    <scope>NUCLEOTIDE SEQUENCE [LARGE SCALE GENOMIC DNA]</scope>
    <source>
        <strain evidence="2">NRRL 1555(-)</strain>
    </source>
</reference>
<dbReference type="InParanoid" id="A0A162NDB1"/>
<dbReference type="PANTHER" id="PTHR31687:SF3">
    <property type="entry name" value="PROTEIN URG3"/>
    <property type="match status" value="1"/>
</dbReference>
<evidence type="ECO:0000313" key="2">
    <source>
        <dbReference type="Proteomes" id="UP000077315"/>
    </source>
</evidence>
<dbReference type="EMBL" id="KV440995">
    <property type="protein sequence ID" value="OAD68414.1"/>
    <property type="molecule type" value="Genomic_DNA"/>
</dbReference>
<keyword evidence="2" id="KW-1185">Reference proteome</keyword>
<dbReference type="Pfam" id="PF07958">
    <property type="entry name" value="DUF1688"/>
    <property type="match status" value="1"/>
</dbReference>
<evidence type="ECO:0008006" key="3">
    <source>
        <dbReference type="Google" id="ProtNLM"/>
    </source>
</evidence>
<dbReference type="VEuPathDB" id="FungiDB:PHYBLDRAFT_188741"/>
<dbReference type="STRING" id="763407.A0A162NDB1"/>
<gene>
    <name evidence="1" type="ORF">PHYBLDRAFT_188741</name>
</gene>
<proteinExistence type="predicted"/>
<evidence type="ECO:0000313" key="1">
    <source>
        <dbReference type="EMBL" id="OAD68414.1"/>
    </source>
</evidence>
<accession>A0A162NDB1</accession>
<dbReference type="GeneID" id="29000461"/>
<dbReference type="PANTHER" id="PTHR31687">
    <property type="match status" value="1"/>
</dbReference>
<sequence length="554" mass="63108">MDSRYPPRADLTTRADFGYHKAVKMIVTTAVGAEASYLYSPSSTECYSFCTKKEFKVKSIVSVFDTHATRKDISSNLEFPLPSQFFSIPFLETLYPRCIMVPAPTTDNYLLSLRAVRERAFKVQEAAVKNKLGHFDVDHSKFQDMVQIVVLLIKRDYEHPSQILPHGRWRHFDVGGRPRVQHLLNSWASLGQPLMEQTRRILDLFVVAVLLDFEPSVAWTYREKTTRRNYRRTEGVVVAVMDMFMAGTFSSNVNDPHRVDSEGLLSLSIETLYSGFQVGDRNRLIGLEDRLDLLHHLGNILKKKTEFFGYSSVPRPGNMLEYLLAHPTTIKTKKGPLIRLETLWPVVQEMGELWAADNSDKGGTHNLGDVWPCESIRTSRNPQSTDHFVPFHKLSQWLVYSLIEPLEKLLGATIEGTDMLTPLPDYRNGGLLLDTGFLSLKPVDYERGLRNYHANSLLPGQPKVEVAPMFEMADPVVIEWRALTTTYLDIVADHVRSTLGIHRSKLSLFQLIEGGTWSAGRELAEISRPNTQVPPIMIKTQDELRKHNIQNEER</sequence>
<dbReference type="AlphaFoldDB" id="A0A162NDB1"/>
<dbReference type="Proteomes" id="UP000077315">
    <property type="component" value="Unassembled WGS sequence"/>
</dbReference>
<dbReference type="RefSeq" id="XP_018286454.1">
    <property type="nucleotide sequence ID" value="XM_018439555.1"/>
</dbReference>